<protein>
    <recommendedName>
        <fullName evidence="4">Collagen-like protein</fullName>
    </recommendedName>
</protein>
<feature type="compositionally biased region" description="Basic and acidic residues" evidence="1">
    <location>
        <begin position="122"/>
        <end position="133"/>
    </location>
</feature>
<sequence>MMLMPAQATAVDLFDSFKSLKVPVPTADVKSVVKAEDLRNSPPEDQLLRAQRAFENATAEQVIGEADILKAKDLAARKLVLPPNSQLILLPTGGSAGEPYYMIVAEEIVVQGPAMITWAREDAIRQPPPDRGKAPNGAPGREEGANGEPGSDGDAGTPGYRGASAPSLILVTRKLTGPGQLFVDLRGQNGGPGGKGQDGGDGGPGARGRPASQSMFDCRRGPGTGGNGGNGGKAGPGGQGGAGGDGGSVIVLAEEPKSITAQAIVLIAGGAGGAPGAKGNPGNGGRGGPEGPAAPPFCRGANRDGTAGQSSTVLPMPASAGTLGVEGRFWPLPVATDRLDKIFSPAPTPVP</sequence>
<keyword evidence="3" id="KW-1185">Reference proteome</keyword>
<reference evidence="3" key="1">
    <citation type="journal article" date="2019" name="Int. J. Syst. Evol. Microbiol.">
        <title>The Global Catalogue of Microorganisms (GCM) 10K type strain sequencing project: providing services to taxonomists for standard genome sequencing and annotation.</title>
        <authorList>
            <consortium name="The Broad Institute Genomics Platform"/>
            <consortium name="The Broad Institute Genome Sequencing Center for Infectious Disease"/>
            <person name="Wu L."/>
            <person name="Ma J."/>
        </authorList>
    </citation>
    <scope>NUCLEOTIDE SEQUENCE [LARGE SCALE GENOMIC DNA]</scope>
    <source>
        <strain evidence="3">CGMCC 1.10759</strain>
    </source>
</reference>
<dbReference type="Proteomes" id="UP001595904">
    <property type="component" value="Unassembled WGS sequence"/>
</dbReference>
<comment type="caution">
    <text evidence="2">The sequence shown here is derived from an EMBL/GenBank/DDBJ whole genome shotgun (WGS) entry which is preliminary data.</text>
</comment>
<dbReference type="EMBL" id="JBHSDU010000015">
    <property type="protein sequence ID" value="MFC4314988.1"/>
    <property type="molecule type" value="Genomic_DNA"/>
</dbReference>
<gene>
    <name evidence="2" type="ORF">ACFPN2_38375</name>
</gene>
<proteinExistence type="predicted"/>
<feature type="region of interest" description="Disordered" evidence="1">
    <location>
        <begin position="277"/>
        <end position="297"/>
    </location>
</feature>
<accession>A0ABV8T7F8</accession>
<feature type="compositionally biased region" description="Gly residues" evidence="1">
    <location>
        <begin position="222"/>
        <end position="247"/>
    </location>
</feature>
<evidence type="ECO:0008006" key="4">
    <source>
        <dbReference type="Google" id="ProtNLM"/>
    </source>
</evidence>
<feature type="region of interest" description="Disordered" evidence="1">
    <location>
        <begin position="181"/>
        <end position="247"/>
    </location>
</feature>
<evidence type="ECO:0000256" key="1">
    <source>
        <dbReference type="SAM" id="MobiDB-lite"/>
    </source>
</evidence>
<name>A0ABV8T7F8_9GAMM</name>
<organism evidence="2 3">
    <name type="scientific">Steroidobacter flavus</name>
    <dbReference type="NCBI Taxonomy" id="1842136"/>
    <lineage>
        <taxon>Bacteria</taxon>
        <taxon>Pseudomonadati</taxon>
        <taxon>Pseudomonadota</taxon>
        <taxon>Gammaproteobacteria</taxon>
        <taxon>Steroidobacterales</taxon>
        <taxon>Steroidobacteraceae</taxon>
        <taxon>Steroidobacter</taxon>
    </lineage>
</organism>
<evidence type="ECO:0000313" key="3">
    <source>
        <dbReference type="Proteomes" id="UP001595904"/>
    </source>
</evidence>
<dbReference type="RefSeq" id="WP_380606603.1">
    <property type="nucleotide sequence ID" value="NZ_JBHSDU010000015.1"/>
</dbReference>
<feature type="compositionally biased region" description="Gly residues" evidence="1">
    <location>
        <begin position="277"/>
        <end position="290"/>
    </location>
</feature>
<feature type="region of interest" description="Disordered" evidence="1">
    <location>
        <begin position="122"/>
        <end position="163"/>
    </location>
</feature>
<feature type="compositionally biased region" description="Gly residues" evidence="1">
    <location>
        <begin position="188"/>
        <end position="206"/>
    </location>
</feature>
<evidence type="ECO:0000313" key="2">
    <source>
        <dbReference type="EMBL" id="MFC4314988.1"/>
    </source>
</evidence>